<keyword evidence="2" id="KW-0479">Metal-binding</keyword>
<evidence type="ECO:0000256" key="3">
    <source>
        <dbReference type="ARBA" id="ARBA00022771"/>
    </source>
</evidence>
<dbReference type="SUPFAM" id="SSF53098">
    <property type="entry name" value="Ribonuclease H-like"/>
    <property type="match status" value="1"/>
</dbReference>
<accession>A0A9Q0NDJ8</accession>
<evidence type="ECO:0000313" key="7">
    <source>
        <dbReference type="EMBL" id="KAJ6648345.1"/>
    </source>
</evidence>
<dbReference type="InterPro" id="IPR012337">
    <property type="entry name" value="RNaseH-like_sf"/>
</dbReference>
<evidence type="ECO:0000256" key="5">
    <source>
        <dbReference type="ARBA" id="ARBA00023242"/>
    </source>
</evidence>
<name>A0A9Q0NDJ8_9DIPT</name>
<dbReference type="GO" id="GO:0046983">
    <property type="term" value="F:protein dimerization activity"/>
    <property type="evidence" value="ECO:0007669"/>
    <property type="project" value="InterPro"/>
</dbReference>
<protein>
    <submittedName>
        <fullName evidence="7">AC transposase</fullName>
    </submittedName>
</protein>
<dbReference type="PANTHER" id="PTHR46481:SF10">
    <property type="entry name" value="ZINC FINGER BED DOMAIN-CONTAINING PROTEIN 39"/>
    <property type="match status" value="1"/>
</dbReference>
<dbReference type="EMBL" id="WJQU01000001">
    <property type="protein sequence ID" value="KAJ6648345.1"/>
    <property type="molecule type" value="Genomic_DNA"/>
</dbReference>
<comment type="caution">
    <text evidence="7">The sequence shown here is derived from an EMBL/GenBank/DDBJ whole genome shotgun (WGS) entry which is preliminary data.</text>
</comment>
<evidence type="ECO:0000256" key="2">
    <source>
        <dbReference type="ARBA" id="ARBA00022723"/>
    </source>
</evidence>
<dbReference type="InterPro" id="IPR008906">
    <property type="entry name" value="HATC_C_dom"/>
</dbReference>
<dbReference type="Proteomes" id="UP001151699">
    <property type="component" value="Chromosome A"/>
</dbReference>
<dbReference type="Pfam" id="PF05699">
    <property type="entry name" value="Dimer_Tnp_hAT"/>
    <property type="match status" value="1"/>
</dbReference>
<organism evidence="7 8">
    <name type="scientific">Pseudolycoriella hygida</name>
    <dbReference type="NCBI Taxonomy" id="35572"/>
    <lineage>
        <taxon>Eukaryota</taxon>
        <taxon>Metazoa</taxon>
        <taxon>Ecdysozoa</taxon>
        <taxon>Arthropoda</taxon>
        <taxon>Hexapoda</taxon>
        <taxon>Insecta</taxon>
        <taxon>Pterygota</taxon>
        <taxon>Neoptera</taxon>
        <taxon>Endopterygota</taxon>
        <taxon>Diptera</taxon>
        <taxon>Nematocera</taxon>
        <taxon>Sciaroidea</taxon>
        <taxon>Sciaridae</taxon>
        <taxon>Pseudolycoriella</taxon>
    </lineage>
</organism>
<dbReference type="AlphaFoldDB" id="A0A9Q0NDJ8"/>
<comment type="subcellular location">
    <subcellularLocation>
        <location evidence="1">Nucleus</location>
    </subcellularLocation>
</comment>
<keyword evidence="4" id="KW-0862">Zinc</keyword>
<dbReference type="GO" id="GO:0005634">
    <property type="term" value="C:nucleus"/>
    <property type="evidence" value="ECO:0007669"/>
    <property type="project" value="UniProtKB-SubCell"/>
</dbReference>
<dbReference type="PANTHER" id="PTHR46481">
    <property type="entry name" value="ZINC FINGER BED DOMAIN-CONTAINING PROTEIN 4"/>
    <property type="match status" value="1"/>
</dbReference>
<evidence type="ECO:0000256" key="4">
    <source>
        <dbReference type="ARBA" id="ARBA00022833"/>
    </source>
</evidence>
<dbReference type="OrthoDB" id="7791546at2759"/>
<evidence type="ECO:0000313" key="8">
    <source>
        <dbReference type="Proteomes" id="UP001151699"/>
    </source>
</evidence>
<keyword evidence="8" id="KW-1185">Reference proteome</keyword>
<evidence type="ECO:0000259" key="6">
    <source>
        <dbReference type="Pfam" id="PF05699"/>
    </source>
</evidence>
<gene>
    <name evidence="7" type="primary">TRA1_8</name>
    <name evidence="7" type="ORF">Bhyg_03573</name>
</gene>
<dbReference type="InterPro" id="IPR052035">
    <property type="entry name" value="ZnF_BED_domain_contain"/>
</dbReference>
<keyword evidence="5" id="KW-0539">Nucleus</keyword>
<keyword evidence="3" id="KW-0863">Zinc-finger</keyword>
<feature type="non-terminal residue" evidence="7">
    <location>
        <position position="1"/>
    </location>
</feature>
<sequence length="756" mass="86751">MAQNKIIADMAQRKIIADMAHRKIKIADMTQRKIIADRAPSKVKIADMAQKVKIKIGQHGPAIKHLTQKMVSILDGSLQQVQVKRFKIMNKRKKSTVTTTSSKLAKNIGDPNNDLKLSECEILLVNQLKDSFVWMFFGDLVLKSNVSNGAKSNPFADKYVCNRCFQIELERSPTSKLLKDCSIKSYAKSVSTGNLASHLQSLGITQHKPLNETMRTLDTFFNTNRRDLFPFNLVFGEGLTDFVMKYNIIVSPEDMPCRVSIARSLNEIYEDCKSYVKERIKTDCPDHASLTFDLWSDKHRRRSYITFTLHFIDNRFRMINLTLATIHFPERHTGINIHAEIEKILFEFGLDKKKLYMVTDAGSNCRLACKLGNFENLLCVGHGLHNLITKDVTKVKNIVKALRYRTSLFEKLSKDQEALAKEMTRLSEELLVFVEEEEVVESSSSESSKTLKLDVKTRWHSQLIMIESFICQNRNVINVMLQSIEKGDLILSQTDYALLQELCQFLQHFKKITELLSGDQYPTQNYAVLFISELKALLETAPQDSLEIKRLKENMKENFDHRFPLSELHVVSALLDPRFQGLFDVREYLKQNNVSAIDLLSKWIENRVEKNVESNVENNVGNSIQASCQSQSYIDELVQRHTILSSLRENLSTASRSESERECYLLLGMGGKVEVKNILTFWKDQESSMPKLSKLASKLFSIPITSTPSERNFSIAGIVIDSKRSRLSPDKVDYILFIHNNYSFIKEVKFRNYDEV</sequence>
<proteinExistence type="predicted"/>
<evidence type="ECO:0000256" key="1">
    <source>
        <dbReference type="ARBA" id="ARBA00004123"/>
    </source>
</evidence>
<reference evidence="7" key="1">
    <citation type="submission" date="2022-07" db="EMBL/GenBank/DDBJ databases">
        <authorList>
            <person name="Trinca V."/>
            <person name="Uliana J.V.C."/>
            <person name="Torres T.T."/>
            <person name="Ward R.J."/>
            <person name="Monesi N."/>
        </authorList>
    </citation>
    <scope>NUCLEOTIDE SEQUENCE</scope>
    <source>
        <strain evidence="7">HSMRA1968</strain>
        <tissue evidence="7">Whole embryos</tissue>
    </source>
</reference>
<feature type="domain" description="HAT C-terminal dimerisation" evidence="6">
    <location>
        <begin position="677"/>
        <end position="741"/>
    </location>
</feature>
<dbReference type="GO" id="GO:0008270">
    <property type="term" value="F:zinc ion binding"/>
    <property type="evidence" value="ECO:0007669"/>
    <property type="project" value="UniProtKB-KW"/>
</dbReference>